<organism evidence="1 2">
    <name type="scientific">Fimbriiglobus ruber</name>
    <dbReference type="NCBI Taxonomy" id="1908690"/>
    <lineage>
        <taxon>Bacteria</taxon>
        <taxon>Pseudomonadati</taxon>
        <taxon>Planctomycetota</taxon>
        <taxon>Planctomycetia</taxon>
        <taxon>Gemmatales</taxon>
        <taxon>Gemmataceae</taxon>
        <taxon>Fimbriiglobus</taxon>
    </lineage>
</organism>
<evidence type="ECO:0000313" key="2">
    <source>
        <dbReference type="Proteomes" id="UP000214646"/>
    </source>
</evidence>
<accession>A0A225DHX4</accession>
<dbReference type="EMBL" id="NIDE01000014">
    <property type="protein sequence ID" value="OWK38158.1"/>
    <property type="molecule type" value="Genomic_DNA"/>
</dbReference>
<evidence type="ECO:0008006" key="3">
    <source>
        <dbReference type="Google" id="ProtNLM"/>
    </source>
</evidence>
<dbReference type="RefSeq" id="WP_088258012.1">
    <property type="nucleotide sequence ID" value="NZ_NIDE01000014.1"/>
</dbReference>
<dbReference type="OrthoDB" id="290557at2"/>
<name>A0A225DHX4_9BACT</name>
<reference evidence="2" key="1">
    <citation type="submission" date="2017-06" db="EMBL/GenBank/DDBJ databases">
        <title>Genome analysis of Fimbriiglobus ruber SP5, the first member of the order Planctomycetales with confirmed chitinolytic capability.</title>
        <authorList>
            <person name="Ravin N.V."/>
            <person name="Rakitin A.L."/>
            <person name="Ivanova A.A."/>
            <person name="Beletsky A.V."/>
            <person name="Kulichevskaya I.S."/>
            <person name="Mardanov A.V."/>
            <person name="Dedysh S.N."/>
        </authorList>
    </citation>
    <scope>NUCLEOTIDE SEQUENCE [LARGE SCALE GENOMIC DNA]</scope>
    <source>
        <strain evidence="2">SP5</strain>
    </source>
</reference>
<gene>
    <name evidence="1" type="ORF">FRUB_07278</name>
</gene>
<dbReference type="Proteomes" id="UP000214646">
    <property type="component" value="Unassembled WGS sequence"/>
</dbReference>
<keyword evidence="2" id="KW-1185">Reference proteome</keyword>
<dbReference type="AlphaFoldDB" id="A0A225DHX4"/>
<comment type="caution">
    <text evidence="1">The sequence shown here is derived from an EMBL/GenBank/DDBJ whole genome shotgun (WGS) entry which is preliminary data.</text>
</comment>
<sequence>MTVEWEAGALERLADIYTEAQPAERETIFRCVERINVQLASDPWQLGESRGTGRRVWFAHPLMMAFDLPRGGGVVVNHVVKLNSNLAAE</sequence>
<proteinExistence type="predicted"/>
<evidence type="ECO:0000313" key="1">
    <source>
        <dbReference type="EMBL" id="OWK38158.1"/>
    </source>
</evidence>
<protein>
    <recommendedName>
        <fullName evidence="3">Type II toxin-antitoxin system RelE/ParE family toxin</fullName>
    </recommendedName>
</protein>